<evidence type="ECO:0000256" key="4">
    <source>
        <dbReference type="ARBA" id="ARBA00023239"/>
    </source>
</evidence>
<dbReference type="HAMAP" id="MF_00241">
    <property type="entry name" value="Ogg"/>
    <property type="match status" value="1"/>
</dbReference>
<evidence type="ECO:0000256" key="3">
    <source>
        <dbReference type="ARBA" id="ARBA00023204"/>
    </source>
</evidence>
<keyword evidence="5 7" id="KW-0511">Multifunctional enzyme</keyword>
<feature type="active site" evidence="7">
    <location>
        <position position="132"/>
    </location>
</feature>
<organism evidence="9">
    <name type="scientific">candidate division TA06 bacterium ADurb.Bin131</name>
    <dbReference type="NCBI Taxonomy" id="1852827"/>
    <lineage>
        <taxon>Bacteria</taxon>
        <taxon>Bacteria division TA06</taxon>
    </lineage>
</organism>
<dbReference type="EC" id="3.2.2.-" evidence="7"/>
<comment type="caution">
    <text evidence="9">The sequence shown here is derived from an EMBL/GenBank/DDBJ whole genome shotgun (WGS) entry which is preliminary data.</text>
</comment>
<evidence type="ECO:0000256" key="6">
    <source>
        <dbReference type="ARBA" id="ARBA00023295"/>
    </source>
</evidence>
<protein>
    <recommendedName>
        <fullName evidence="7">8-oxoguanine DNA glycosylase/AP lyase</fullName>
    </recommendedName>
    <domain>
        <recommendedName>
            <fullName evidence="7">8-oxoguanine DNA glycosylase</fullName>
            <shortName evidence="7">8-oxoG DNA glycosylase</shortName>
            <ecNumber evidence="7">3.2.2.-</ecNumber>
        </recommendedName>
    </domain>
    <domain>
        <recommendedName>
            <fullName evidence="7">DNA-(apurinic or apyrimidinic site) lyase</fullName>
            <shortName evidence="7">AP lyase</shortName>
            <ecNumber evidence="7">4.2.99.18</ecNumber>
        </recommendedName>
    </domain>
</protein>
<dbReference type="InterPro" id="IPR012092">
    <property type="entry name" value="DNA_glyclase/AP_lyase_Ogg"/>
</dbReference>
<dbReference type="GO" id="GO:0140078">
    <property type="term" value="F:class I DNA-(apurinic or apyrimidinic site) endonuclease activity"/>
    <property type="evidence" value="ECO:0007669"/>
    <property type="project" value="UniProtKB-EC"/>
</dbReference>
<evidence type="ECO:0000256" key="7">
    <source>
        <dbReference type="HAMAP-Rule" id="MF_00241"/>
    </source>
</evidence>
<keyword evidence="2 7" id="KW-0378">Hydrolase</keyword>
<dbReference type="NCBIfam" id="NF002305">
    <property type="entry name" value="PRK01229.1"/>
    <property type="match status" value="1"/>
</dbReference>
<dbReference type="EMBL" id="MWDQ01000149">
    <property type="protein sequence ID" value="OQB71854.1"/>
    <property type="molecule type" value="Genomic_DNA"/>
</dbReference>
<keyword evidence="1 7" id="KW-0227">DNA damage</keyword>
<dbReference type="GO" id="GO:0006284">
    <property type="term" value="P:base-excision repair"/>
    <property type="evidence" value="ECO:0007669"/>
    <property type="project" value="UniProtKB-UniRule"/>
</dbReference>
<evidence type="ECO:0000256" key="5">
    <source>
        <dbReference type="ARBA" id="ARBA00023268"/>
    </source>
</evidence>
<evidence type="ECO:0000259" key="8">
    <source>
        <dbReference type="SMART" id="SM00478"/>
    </source>
</evidence>
<keyword evidence="6 7" id="KW-0326">Glycosidase</keyword>
<keyword evidence="3 7" id="KW-0234">DNA repair</keyword>
<dbReference type="SMART" id="SM00478">
    <property type="entry name" value="ENDO3c"/>
    <property type="match status" value="1"/>
</dbReference>
<evidence type="ECO:0000256" key="2">
    <source>
        <dbReference type="ARBA" id="ARBA00022801"/>
    </source>
</evidence>
<dbReference type="EC" id="4.2.99.18" evidence="7"/>
<name>A0A1V6C4V6_UNCT6</name>
<comment type="function">
    <text evidence="7">Catalyzes the excision of an oxidatively damaged form of guanine (7,8-dihydro-8-oxoguanine = 8-oxoG) from DNA. Also cleaves the DNA backbone at apurinic/apyrimidinic sites (AP sites).</text>
</comment>
<dbReference type="InterPro" id="IPR003265">
    <property type="entry name" value="HhH-GPD_domain"/>
</dbReference>
<reference evidence="9" key="1">
    <citation type="submission" date="2017-02" db="EMBL/GenBank/DDBJ databases">
        <title>Delving into the versatile metabolic prowess of the omnipresent phylum Bacteroidetes.</title>
        <authorList>
            <person name="Nobu M.K."/>
            <person name="Mei R."/>
            <person name="Narihiro T."/>
            <person name="Kuroda K."/>
            <person name="Liu W.-T."/>
        </authorList>
    </citation>
    <scope>NUCLEOTIDE SEQUENCE</scope>
    <source>
        <strain evidence="9">ADurb.Bin131</strain>
    </source>
</reference>
<evidence type="ECO:0000256" key="1">
    <source>
        <dbReference type="ARBA" id="ARBA00022763"/>
    </source>
</evidence>
<dbReference type="PIRSF" id="PIRSF005954">
    <property type="entry name" value="Thrmst_ogg"/>
    <property type="match status" value="1"/>
</dbReference>
<sequence>MTENEIQEIFNVYNRIKPEIEEKIRWFTKTGIELNRTKILNEICFCILTPQSRAEVCWRCIEELNKSKILYSGTKKQIQKYLKGVRFYRTKAESIIMARSSLQKVINILKKEKDPLKIRQYLVKNIRGFGMKEATHFLRNIGKSDNLAILDRHILRKLQRIKVIQEIPTSVSVKKYQEIEKNMQRFANRIQIPVSHLDFIFWYQETGRIFK</sequence>
<proteinExistence type="inferred from homology"/>
<comment type="similarity">
    <text evidence="7">Belongs to the type-2 OGG1 family.</text>
</comment>
<accession>A0A1V6C4V6</accession>
<dbReference type="Pfam" id="PF22175">
    <property type="entry name" value="Ogg-HhH"/>
    <property type="match status" value="1"/>
</dbReference>
<dbReference type="Gene3D" id="1.10.1670.10">
    <property type="entry name" value="Helix-hairpin-Helix base-excision DNA repair enzymes (C-terminal)"/>
    <property type="match status" value="1"/>
</dbReference>
<feature type="domain" description="HhH-GPD" evidence="8">
    <location>
        <begin position="48"/>
        <end position="205"/>
    </location>
</feature>
<feature type="site" description="Important for guanine/8-oxoguanine distinction" evidence="7">
    <location>
        <position position="211"/>
    </location>
</feature>
<dbReference type="Proteomes" id="UP000485562">
    <property type="component" value="Unassembled WGS sequence"/>
</dbReference>
<dbReference type="AlphaFoldDB" id="A0A1V6C4V6"/>
<dbReference type="GO" id="GO:0016799">
    <property type="term" value="F:hydrolase activity, hydrolyzing N-glycosyl compounds"/>
    <property type="evidence" value="ECO:0007669"/>
    <property type="project" value="UniProtKB-UniRule"/>
</dbReference>
<gene>
    <name evidence="7 9" type="primary">ogg</name>
    <name evidence="9" type="ORF">BWX89_01606</name>
</gene>
<dbReference type="SUPFAM" id="SSF48150">
    <property type="entry name" value="DNA-glycosylase"/>
    <property type="match status" value="1"/>
</dbReference>
<dbReference type="InterPro" id="IPR023170">
    <property type="entry name" value="HhH_base_excis_C"/>
</dbReference>
<evidence type="ECO:0000313" key="9">
    <source>
        <dbReference type="EMBL" id="OQB71854.1"/>
    </source>
</evidence>
<comment type="catalytic activity">
    <reaction evidence="7">
        <text>2'-deoxyribonucleotide-(2'-deoxyribose 5'-phosphate)-2'-deoxyribonucleotide-DNA = a 3'-end 2'-deoxyribonucleotide-(2,3-dehydro-2,3-deoxyribose 5'-phosphate)-DNA + a 5'-end 5'-phospho-2'-deoxyribonucleoside-DNA + H(+)</text>
        <dbReference type="Rhea" id="RHEA:66592"/>
        <dbReference type="Rhea" id="RHEA-COMP:13180"/>
        <dbReference type="Rhea" id="RHEA-COMP:16897"/>
        <dbReference type="Rhea" id="RHEA-COMP:17067"/>
        <dbReference type="ChEBI" id="CHEBI:15378"/>
        <dbReference type="ChEBI" id="CHEBI:136412"/>
        <dbReference type="ChEBI" id="CHEBI:157695"/>
        <dbReference type="ChEBI" id="CHEBI:167181"/>
        <dbReference type="EC" id="4.2.99.18"/>
    </reaction>
</comment>
<keyword evidence="4 7" id="KW-0456">Lyase</keyword>
<dbReference type="Gene3D" id="1.10.340.30">
    <property type="entry name" value="Hypothetical protein, domain 2"/>
    <property type="match status" value="1"/>
</dbReference>
<feature type="active site" evidence="7">
    <location>
        <position position="151"/>
    </location>
</feature>
<dbReference type="InterPro" id="IPR011257">
    <property type="entry name" value="DNA_glycosylase"/>
</dbReference>